<dbReference type="AlphaFoldDB" id="A0A5C6X9H5"/>
<dbReference type="InterPro" id="IPR013766">
    <property type="entry name" value="Thioredoxin_domain"/>
</dbReference>
<dbReference type="OrthoDB" id="9781543at2"/>
<dbReference type="CDD" id="cd03014">
    <property type="entry name" value="PRX_Atyp2cys"/>
    <property type="match status" value="1"/>
</dbReference>
<dbReference type="PANTHER" id="PTHR43110">
    <property type="entry name" value="THIOL PEROXIDASE"/>
    <property type="match status" value="1"/>
</dbReference>
<evidence type="ECO:0000256" key="1">
    <source>
        <dbReference type="ARBA" id="ARBA00023157"/>
    </source>
</evidence>
<dbReference type="PROSITE" id="PS51352">
    <property type="entry name" value="THIOREDOXIN_2"/>
    <property type="match status" value="1"/>
</dbReference>
<dbReference type="NCBIfam" id="NF001808">
    <property type="entry name" value="PRK00522.1"/>
    <property type="match status" value="1"/>
</dbReference>
<protein>
    <submittedName>
        <fullName evidence="4">Thiol peroxidase</fullName>
        <ecNumber evidence="4">1.11.1.-</ecNumber>
    </submittedName>
</protein>
<organism evidence="4 5">
    <name type="scientific">Lujinxingia vulgaris</name>
    <dbReference type="NCBI Taxonomy" id="2600176"/>
    <lineage>
        <taxon>Bacteria</taxon>
        <taxon>Deltaproteobacteria</taxon>
        <taxon>Bradymonadales</taxon>
        <taxon>Lujinxingiaceae</taxon>
        <taxon>Lujinxingia</taxon>
    </lineage>
</organism>
<proteinExistence type="predicted"/>
<reference evidence="4 5" key="1">
    <citation type="submission" date="2019-08" db="EMBL/GenBank/DDBJ databases">
        <title>Bradymonadales sp. TMQ4.</title>
        <authorList>
            <person name="Liang Q."/>
        </authorList>
    </citation>
    <scope>NUCLEOTIDE SEQUENCE [LARGE SCALE GENOMIC DNA]</scope>
    <source>
        <strain evidence="4 5">TMQ4</strain>
    </source>
</reference>
<dbReference type="EMBL" id="VOSM01000009">
    <property type="protein sequence ID" value="TXD35375.1"/>
    <property type="molecule type" value="Genomic_DNA"/>
</dbReference>
<dbReference type="PANTHER" id="PTHR43110:SF1">
    <property type="entry name" value="THIOL PEROXIDASE"/>
    <property type="match status" value="1"/>
</dbReference>
<dbReference type="Pfam" id="PF08534">
    <property type="entry name" value="Redoxin"/>
    <property type="match status" value="1"/>
</dbReference>
<keyword evidence="4" id="KW-0560">Oxidoreductase</keyword>
<dbReference type="SUPFAM" id="SSF52833">
    <property type="entry name" value="Thioredoxin-like"/>
    <property type="match status" value="1"/>
</dbReference>
<sequence>MIGVRMTNITFKGNPVTLSGTPPTVGEKAPEFHVHKNPGESLALSSASGKRILLTTAPSVDTGVCAAQLRTFEARLAEAGDDADFELWFVTRDLPFALDRFAEQAGIRHVKTLSDYKDRVLGESFGLVIDELGLLARTVFVIDKDGTVLYRELVPEIATEPDYDDAWAIVTGA</sequence>
<comment type="caution">
    <text evidence="4">The sequence shown here is derived from an EMBL/GenBank/DDBJ whole genome shotgun (WGS) entry which is preliminary data.</text>
</comment>
<dbReference type="Gene3D" id="3.40.30.10">
    <property type="entry name" value="Glutaredoxin"/>
    <property type="match status" value="1"/>
</dbReference>
<evidence type="ECO:0000259" key="3">
    <source>
        <dbReference type="PROSITE" id="PS51352"/>
    </source>
</evidence>
<dbReference type="Proteomes" id="UP000321412">
    <property type="component" value="Unassembled WGS sequence"/>
</dbReference>
<name>A0A5C6X9H5_9DELT</name>
<gene>
    <name evidence="4" type="ORF">FRC98_16295</name>
</gene>
<feature type="domain" description="Thioredoxin" evidence="3">
    <location>
        <begin position="23"/>
        <end position="173"/>
    </location>
</feature>
<dbReference type="InterPro" id="IPR002065">
    <property type="entry name" value="TPX"/>
</dbReference>
<accession>A0A5C6X9H5</accession>
<keyword evidence="4" id="KW-0575">Peroxidase</keyword>
<dbReference type="InterPro" id="IPR036249">
    <property type="entry name" value="Thioredoxin-like_sf"/>
</dbReference>
<keyword evidence="1" id="KW-1015">Disulfide bond</keyword>
<dbReference type="InterPro" id="IPR013740">
    <property type="entry name" value="Redoxin"/>
</dbReference>
<dbReference type="EC" id="1.11.1.-" evidence="4"/>
<evidence type="ECO:0000313" key="5">
    <source>
        <dbReference type="Proteomes" id="UP000321412"/>
    </source>
</evidence>
<keyword evidence="2" id="KW-0676">Redox-active center</keyword>
<evidence type="ECO:0000256" key="2">
    <source>
        <dbReference type="ARBA" id="ARBA00023284"/>
    </source>
</evidence>
<dbReference type="InterPro" id="IPR050455">
    <property type="entry name" value="Tpx_Peroxidase_subfamily"/>
</dbReference>
<dbReference type="GO" id="GO:0008379">
    <property type="term" value="F:thioredoxin peroxidase activity"/>
    <property type="evidence" value="ECO:0007669"/>
    <property type="project" value="InterPro"/>
</dbReference>
<keyword evidence="5" id="KW-1185">Reference proteome</keyword>
<evidence type="ECO:0000313" key="4">
    <source>
        <dbReference type="EMBL" id="TXD35375.1"/>
    </source>
</evidence>